<reference evidence="2" key="1">
    <citation type="journal article" date="2008" name="Nat. Genet.">
        <title>The Pristionchus pacificus genome provides a unique perspective on nematode lifestyle and parasitism.</title>
        <authorList>
            <person name="Dieterich C."/>
            <person name="Clifton S.W."/>
            <person name="Schuster L.N."/>
            <person name="Chinwalla A."/>
            <person name="Delehaunty K."/>
            <person name="Dinkelacker I."/>
            <person name="Fulton L."/>
            <person name="Fulton R."/>
            <person name="Godfrey J."/>
            <person name="Minx P."/>
            <person name="Mitreva M."/>
            <person name="Roeseler W."/>
            <person name="Tian H."/>
            <person name="Witte H."/>
            <person name="Yang S.P."/>
            <person name="Wilson R.K."/>
            <person name="Sommer R.J."/>
        </authorList>
    </citation>
    <scope>NUCLEOTIDE SEQUENCE [LARGE SCALE GENOMIC DNA]</scope>
    <source>
        <strain evidence="2">PS312</strain>
    </source>
</reference>
<reference evidence="1" key="2">
    <citation type="submission" date="2022-06" db="UniProtKB">
        <authorList>
            <consortium name="EnsemblMetazoa"/>
        </authorList>
    </citation>
    <scope>IDENTIFICATION</scope>
    <source>
        <strain evidence="1">PS312</strain>
    </source>
</reference>
<dbReference type="AlphaFoldDB" id="A0A2A6CNT6"/>
<sequence length="97" mass="10573">MKSQLLLVLLLPAMAHAAVWTVYYRIHNNNCTEAKMQPGSRDVHVLMAPGSVRPIDTFSTDGTFTFSLQDGKTEASFSVAKGFDVGIEIVPYEPADG</sequence>
<name>A0A2A6CNT6_PRIPA</name>
<protein>
    <submittedName>
        <fullName evidence="1">Uncharacterized protein</fullName>
    </submittedName>
</protein>
<keyword evidence="2" id="KW-1185">Reference proteome</keyword>
<accession>A0A2A6CNT6</accession>
<accession>A0A8R1UKT7</accession>
<dbReference type="Proteomes" id="UP000005239">
    <property type="component" value="Unassembled WGS sequence"/>
</dbReference>
<proteinExistence type="predicted"/>
<evidence type="ECO:0000313" key="2">
    <source>
        <dbReference type="Proteomes" id="UP000005239"/>
    </source>
</evidence>
<gene>
    <name evidence="1" type="primary">WBGene00203423</name>
</gene>
<dbReference type="EnsemblMetazoa" id="PPA30556.1">
    <property type="protein sequence ID" value="PPA30556.1"/>
    <property type="gene ID" value="WBGene00203423"/>
</dbReference>
<evidence type="ECO:0000313" key="1">
    <source>
        <dbReference type="EnsemblMetazoa" id="PPA30556.1"/>
    </source>
</evidence>
<organism evidence="1 2">
    <name type="scientific">Pristionchus pacificus</name>
    <name type="common">Parasitic nematode worm</name>
    <dbReference type="NCBI Taxonomy" id="54126"/>
    <lineage>
        <taxon>Eukaryota</taxon>
        <taxon>Metazoa</taxon>
        <taxon>Ecdysozoa</taxon>
        <taxon>Nematoda</taxon>
        <taxon>Chromadorea</taxon>
        <taxon>Rhabditida</taxon>
        <taxon>Rhabditina</taxon>
        <taxon>Diplogasteromorpha</taxon>
        <taxon>Diplogasteroidea</taxon>
        <taxon>Neodiplogasteridae</taxon>
        <taxon>Pristionchus</taxon>
    </lineage>
</organism>